<sequence>MYNCQNDQVWAANRGEADKNDGVKQKQKFPQKVMVWLGAFSEGVTSLVILDNGTVNYQRYIDEVLPVALKYGNNVFGDDWTFRKTVPSLTLKNFLKNGAMIIFLDLLAKIIGRRILLI</sequence>
<proteinExistence type="predicted"/>
<dbReference type="EMBL" id="CAJNYV010002415">
    <property type="protein sequence ID" value="CAF3475892.1"/>
    <property type="molecule type" value="Genomic_DNA"/>
</dbReference>
<reference evidence="1" key="1">
    <citation type="submission" date="2021-02" db="EMBL/GenBank/DDBJ databases">
        <authorList>
            <person name="Nowell W R."/>
        </authorList>
    </citation>
    <scope>NUCLEOTIDE SEQUENCE</scope>
</reference>
<accession>A0A818FJB4</accession>
<dbReference type="Gene3D" id="3.30.420.10">
    <property type="entry name" value="Ribonuclease H-like superfamily/Ribonuclease H"/>
    <property type="match status" value="1"/>
</dbReference>
<dbReference type="GO" id="GO:0003676">
    <property type="term" value="F:nucleic acid binding"/>
    <property type="evidence" value="ECO:0007669"/>
    <property type="project" value="InterPro"/>
</dbReference>
<dbReference type="AlphaFoldDB" id="A0A818FJB4"/>
<organism evidence="1 2">
    <name type="scientific">Rotaria socialis</name>
    <dbReference type="NCBI Taxonomy" id="392032"/>
    <lineage>
        <taxon>Eukaryota</taxon>
        <taxon>Metazoa</taxon>
        <taxon>Spiralia</taxon>
        <taxon>Gnathifera</taxon>
        <taxon>Rotifera</taxon>
        <taxon>Eurotatoria</taxon>
        <taxon>Bdelloidea</taxon>
        <taxon>Philodinida</taxon>
        <taxon>Philodinidae</taxon>
        <taxon>Rotaria</taxon>
    </lineage>
</organism>
<name>A0A818FJB4_9BILA</name>
<comment type="caution">
    <text evidence="1">The sequence shown here is derived from an EMBL/GenBank/DDBJ whole genome shotgun (WGS) entry which is preliminary data.</text>
</comment>
<dbReference type="InterPro" id="IPR036397">
    <property type="entry name" value="RNaseH_sf"/>
</dbReference>
<evidence type="ECO:0000313" key="2">
    <source>
        <dbReference type="Proteomes" id="UP000663865"/>
    </source>
</evidence>
<gene>
    <name evidence="1" type="ORF">KIK155_LOCUS14158</name>
</gene>
<dbReference type="Proteomes" id="UP000663865">
    <property type="component" value="Unassembled WGS sequence"/>
</dbReference>
<evidence type="ECO:0000313" key="1">
    <source>
        <dbReference type="EMBL" id="CAF3475892.1"/>
    </source>
</evidence>
<protein>
    <submittedName>
        <fullName evidence="1">Uncharacterized protein</fullName>
    </submittedName>
</protein>